<proteinExistence type="predicted"/>
<dbReference type="AlphaFoldDB" id="A0A4P7CZG2"/>
<dbReference type="KEGG" id="ppai:E1956_20255"/>
<protein>
    <submittedName>
        <fullName evidence="1">Uncharacterized protein</fullName>
    </submittedName>
</protein>
<organism evidence="1 2">
    <name type="scientific">Paraburkholderia pallida</name>
    <dbReference type="NCBI Taxonomy" id="2547399"/>
    <lineage>
        <taxon>Bacteria</taxon>
        <taxon>Pseudomonadati</taxon>
        <taxon>Pseudomonadota</taxon>
        <taxon>Betaproteobacteria</taxon>
        <taxon>Burkholderiales</taxon>
        <taxon>Burkholderiaceae</taxon>
        <taxon>Paraburkholderia</taxon>
    </lineage>
</organism>
<keyword evidence="2" id="KW-1185">Reference proteome</keyword>
<dbReference type="EMBL" id="CP038149">
    <property type="protein sequence ID" value="QBQ99511.1"/>
    <property type="molecule type" value="Genomic_DNA"/>
</dbReference>
<gene>
    <name evidence="1" type="ORF">E1956_20255</name>
</gene>
<evidence type="ECO:0000313" key="1">
    <source>
        <dbReference type="EMBL" id="QBQ99511.1"/>
    </source>
</evidence>
<reference evidence="1 2" key="1">
    <citation type="submission" date="2019-03" db="EMBL/GenBank/DDBJ databases">
        <title>Paraburkholderia sp. 7MH5, isolated from subtropical forest soil.</title>
        <authorList>
            <person name="Gao Z.-H."/>
            <person name="Qiu L.-H."/>
        </authorList>
    </citation>
    <scope>NUCLEOTIDE SEQUENCE [LARGE SCALE GENOMIC DNA]</scope>
    <source>
        <strain evidence="1 2">7MH5</strain>
    </source>
</reference>
<sequence length="239" mass="25485">MTEVREPFDDKADDLLIAWLRRELSDEARQQVEMRIARESGLREELRVLEAAADLFWDEAAAATAQASCADIRAKLGVARDGEAHAVAAARAQPERASAPWFARFRQWLAAHASIVQPALIALVLAQSGVIAHYLSGAQDGAAPMLAVRGAAGSCNDAWVTFKDGVTEQQMRHLLTLYGASIVAGPDDSGRYRLGFADVTAREALQQSVEAAQTVARFEAPAGCDAGAGGQPSSITQGR</sequence>
<accession>A0A4P7CZG2</accession>
<name>A0A4P7CZG2_9BURK</name>
<dbReference type="Proteomes" id="UP000295727">
    <property type="component" value="Chromosome 2"/>
</dbReference>
<dbReference type="RefSeq" id="WP_134752319.1">
    <property type="nucleotide sequence ID" value="NZ_CP038149.1"/>
</dbReference>
<evidence type="ECO:0000313" key="2">
    <source>
        <dbReference type="Proteomes" id="UP000295727"/>
    </source>
</evidence>
<dbReference type="OrthoDB" id="9102512at2"/>